<dbReference type="Proteomes" id="UP000675920">
    <property type="component" value="Unplaced"/>
</dbReference>
<feature type="binding site" evidence="12">
    <location>
        <begin position="276"/>
        <end position="279"/>
    </location>
    <ligand>
        <name>pyridoxal 5'-phosphate</name>
        <dbReference type="ChEBI" id="CHEBI:597326"/>
    </ligand>
</feature>
<evidence type="ECO:0000313" key="18">
    <source>
        <dbReference type="RefSeq" id="WP_028309922.1"/>
    </source>
</evidence>
<gene>
    <name evidence="12 18" type="primary">lysA</name>
</gene>
<dbReference type="InterPro" id="IPR000183">
    <property type="entry name" value="Orn/DAP/Arg_de-COase"/>
</dbReference>
<dbReference type="Pfam" id="PF02784">
    <property type="entry name" value="Orn_Arg_deC_N"/>
    <property type="match status" value="1"/>
</dbReference>
<organism evidence="17 18">
    <name type="scientific">Derxia gummosa DSM 723</name>
    <dbReference type="NCBI Taxonomy" id="1121388"/>
    <lineage>
        <taxon>Bacteria</taxon>
        <taxon>Pseudomonadati</taxon>
        <taxon>Pseudomonadota</taxon>
        <taxon>Betaproteobacteria</taxon>
        <taxon>Burkholderiales</taxon>
        <taxon>Alcaligenaceae</taxon>
        <taxon>Derxia</taxon>
    </lineage>
</organism>
<feature type="binding site" evidence="12">
    <location>
        <position position="319"/>
    </location>
    <ligand>
        <name>substrate</name>
    </ligand>
</feature>
<dbReference type="InterPro" id="IPR022644">
    <property type="entry name" value="De-COase2_N"/>
</dbReference>
<dbReference type="PRINTS" id="PR01181">
    <property type="entry name" value="DAPDCRBXLASE"/>
</dbReference>
<dbReference type="PRINTS" id="PR01179">
    <property type="entry name" value="ODADCRBXLASE"/>
</dbReference>
<evidence type="ECO:0000256" key="2">
    <source>
        <dbReference type="ARBA" id="ARBA00022605"/>
    </source>
</evidence>
<evidence type="ECO:0000256" key="14">
    <source>
        <dbReference type="RuleBase" id="RU003738"/>
    </source>
</evidence>
<dbReference type="PROSITE" id="PS00878">
    <property type="entry name" value="ODR_DC_2_1"/>
    <property type="match status" value="1"/>
</dbReference>
<dbReference type="HAMAP" id="MF_02120">
    <property type="entry name" value="LysA"/>
    <property type="match status" value="1"/>
</dbReference>
<keyword evidence="6 12" id="KW-0456">Lyase</keyword>
<protein>
    <recommendedName>
        <fullName evidence="11 12">Diaminopimelate decarboxylase</fullName>
        <shortName evidence="12">DAP decarboxylase</shortName>
        <shortName evidence="12">DAPDC</shortName>
        <ecNumber evidence="10 12">4.1.1.20</ecNumber>
    </recommendedName>
</protein>
<comment type="catalytic activity">
    <reaction evidence="7 12 14">
        <text>meso-2,6-diaminopimelate + H(+) = L-lysine + CO2</text>
        <dbReference type="Rhea" id="RHEA:15101"/>
        <dbReference type="ChEBI" id="CHEBI:15378"/>
        <dbReference type="ChEBI" id="CHEBI:16526"/>
        <dbReference type="ChEBI" id="CHEBI:32551"/>
        <dbReference type="ChEBI" id="CHEBI:57791"/>
        <dbReference type="EC" id="4.1.1.20"/>
    </reaction>
</comment>
<dbReference type="GO" id="GO:0008836">
    <property type="term" value="F:diaminopimelate decarboxylase activity"/>
    <property type="evidence" value="ECO:0007669"/>
    <property type="project" value="UniProtKB-UniRule"/>
</dbReference>
<keyword evidence="4 12" id="KW-0663">Pyridoxal phosphate</keyword>
<dbReference type="NCBIfam" id="TIGR01048">
    <property type="entry name" value="lysA"/>
    <property type="match status" value="1"/>
</dbReference>
<feature type="binding site" evidence="12">
    <location>
        <position position="373"/>
    </location>
    <ligand>
        <name>pyridoxal 5'-phosphate</name>
        <dbReference type="ChEBI" id="CHEBI:597326"/>
    </ligand>
</feature>
<evidence type="ECO:0000256" key="11">
    <source>
        <dbReference type="ARBA" id="ARBA00074972"/>
    </source>
</evidence>
<evidence type="ECO:0000259" key="16">
    <source>
        <dbReference type="Pfam" id="PF02784"/>
    </source>
</evidence>
<feature type="active site" description="Proton donor" evidence="13">
    <location>
        <position position="345"/>
    </location>
</feature>
<feature type="binding site" evidence="12">
    <location>
        <position position="279"/>
    </location>
    <ligand>
        <name>substrate</name>
    </ligand>
</feature>
<evidence type="ECO:0000256" key="7">
    <source>
        <dbReference type="ARBA" id="ARBA00050464"/>
    </source>
</evidence>
<dbReference type="EC" id="4.1.1.20" evidence="10 12"/>
<comment type="function">
    <text evidence="12">Specifically catalyzes the decarboxylation of meso-diaminopimelate (meso-DAP) to L-lysine.</text>
</comment>
<comment type="pathway">
    <text evidence="8 12 14">Amino-acid biosynthesis; L-lysine biosynthesis via DAP pathway; L-lysine from DL-2,6-diaminopimelate: step 1/1.</text>
</comment>
<evidence type="ECO:0000256" key="1">
    <source>
        <dbReference type="ARBA" id="ARBA00001933"/>
    </source>
</evidence>
<dbReference type="SUPFAM" id="SSF51419">
    <property type="entry name" value="PLP-binding barrel"/>
    <property type="match status" value="1"/>
</dbReference>
<dbReference type="SUPFAM" id="SSF50621">
    <property type="entry name" value="Alanine racemase C-terminal domain-like"/>
    <property type="match status" value="1"/>
</dbReference>
<evidence type="ECO:0000256" key="4">
    <source>
        <dbReference type="ARBA" id="ARBA00022898"/>
    </source>
</evidence>
<dbReference type="UniPathway" id="UPA00034">
    <property type="reaction ID" value="UER00027"/>
</dbReference>
<dbReference type="InterPro" id="IPR009006">
    <property type="entry name" value="Ala_racemase/Decarboxylase_C"/>
</dbReference>
<dbReference type="InterPro" id="IPR022653">
    <property type="entry name" value="De-COase2_pyr-phos_BS"/>
</dbReference>
<dbReference type="AlphaFoldDB" id="A0A8B6X0Q5"/>
<dbReference type="PANTHER" id="PTHR43727:SF2">
    <property type="entry name" value="GROUP IV DECARBOXYLASE"/>
    <property type="match status" value="1"/>
</dbReference>
<evidence type="ECO:0000256" key="10">
    <source>
        <dbReference type="ARBA" id="ARBA00066427"/>
    </source>
</evidence>
<evidence type="ECO:0000256" key="6">
    <source>
        <dbReference type="ARBA" id="ARBA00023239"/>
    </source>
</evidence>
<dbReference type="InterPro" id="IPR029066">
    <property type="entry name" value="PLP-binding_barrel"/>
</dbReference>
<evidence type="ECO:0000256" key="9">
    <source>
        <dbReference type="ARBA" id="ARBA00060983"/>
    </source>
</evidence>
<evidence type="ECO:0000256" key="5">
    <source>
        <dbReference type="ARBA" id="ARBA00023154"/>
    </source>
</evidence>
<keyword evidence="5 12" id="KW-0457">Lysine biosynthesis</keyword>
<dbReference type="Gene3D" id="2.40.37.10">
    <property type="entry name" value="Lyase, Ornithine Decarboxylase, Chain A, domain 1"/>
    <property type="match status" value="1"/>
</dbReference>
<dbReference type="Gene3D" id="3.20.20.10">
    <property type="entry name" value="Alanine racemase"/>
    <property type="match status" value="1"/>
</dbReference>
<feature type="modified residue" description="N6-(pyridoxal phosphate)lysine" evidence="12 13">
    <location>
        <position position="60"/>
    </location>
</feature>
<dbReference type="CDD" id="cd06828">
    <property type="entry name" value="PLPDE_III_DapDC"/>
    <property type="match status" value="1"/>
</dbReference>
<reference evidence="18" key="1">
    <citation type="submission" date="2025-08" db="UniProtKB">
        <authorList>
            <consortium name="RefSeq"/>
        </authorList>
    </citation>
    <scope>IDENTIFICATION</scope>
</reference>
<feature type="domain" description="Orn/DAP/Arg decarboxylase 2 C-terminal" evidence="15">
    <location>
        <begin position="30"/>
        <end position="371"/>
    </location>
</feature>
<evidence type="ECO:0000313" key="17">
    <source>
        <dbReference type="Proteomes" id="UP000675920"/>
    </source>
</evidence>
<feature type="binding site" evidence="12">
    <location>
        <position position="373"/>
    </location>
    <ligand>
        <name>substrate</name>
    </ligand>
</feature>
<dbReference type="FunFam" id="3.20.20.10:FF:000003">
    <property type="entry name" value="Diaminopimelate decarboxylase"/>
    <property type="match status" value="1"/>
</dbReference>
<dbReference type="InterPro" id="IPR022643">
    <property type="entry name" value="De-COase2_C"/>
</dbReference>
<dbReference type="OrthoDB" id="9802241at2"/>
<sequence length="418" mass="44575">MSFFEHRNGVLHAEGVALPAIAERFGTPTYVYSRAAIVSAFRGYRDALAGRKALVCYAMKANSNLAVLDLLAREGAGFDIVSGGELARVIAAGGDPGKVVFSGVGKSEAEIEAALKAGILCFNMESVPELERIDAVAKRLGVKAPVSVRVNPDVDAKTHPYISTGLKDNKFGVAYEHTLDLYRDAARRPNIEVVGIDCHIGSQITEVAPYVDAAERVLALVDTLEREGIVLHHIDFGGGLGITYDDETPPATGELIRALVERVEAHGHGGKTLMFEPGRSIVGNAGLLVTKVEFMKRGETRNFAIVDAAMNDLARPAMYEAWHGVQAIAAPAGAGERVDIVGPVCESGDWLARDRELALAPGDLIAVMSAGAYGMSMASNYNTRGRAAEVMVDGDAVHLIRRRETPADLFALESRLPG</sequence>
<dbReference type="GO" id="GO:0030170">
    <property type="term" value="F:pyridoxal phosphate binding"/>
    <property type="evidence" value="ECO:0007669"/>
    <property type="project" value="UniProtKB-UniRule"/>
</dbReference>
<dbReference type="InterPro" id="IPR002986">
    <property type="entry name" value="DAP_deCOOHase_LysA"/>
</dbReference>
<keyword evidence="17" id="KW-1185">Reference proteome</keyword>
<evidence type="ECO:0000256" key="8">
    <source>
        <dbReference type="ARBA" id="ARBA00060643"/>
    </source>
</evidence>
<feature type="binding site" evidence="12">
    <location>
        <position position="239"/>
    </location>
    <ligand>
        <name>pyridoxal 5'-phosphate</name>
        <dbReference type="ChEBI" id="CHEBI:597326"/>
    </ligand>
</feature>
<dbReference type="GO" id="GO:0009089">
    <property type="term" value="P:lysine biosynthetic process via diaminopimelate"/>
    <property type="evidence" value="ECO:0007669"/>
    <property type="project" value="UniProtKB-UniRule"/>
</dbReference>
<accession>A0A8B6X0Q5</accession>
<proteinExistence type="inferred from homology"/>
<feature type="binding site" evidence="12">
    <location>
        <position position="346"/>
    </location>
    <ligand>
        <name>substrate</name>
    </ligand>
</feature>
<evidence type="ECO:0000256" key="3">
    <source>
        <dbReference type="ARBA" id="ARBA00022793"/>
    </source>
</evidence>
<evidence type="ECO:0000256" key="12">
    <source>
        <dbReference type="HAMAP-Rule" id="MF_02120"/>
    </source>
</evidence>
<comment type="similarity">
    <text evidence="9 12">Belongs to the Orn/Lys/Arg decarboxylase class-II family. LysA subfamily.</text>
</comment>
<dbReference type="PANTHER" id="PTHR43727">
    <property type="entry name" value="DIAMINOPIMELATE DECARBOXYLASE"/>
    <property type="match status" value="1"/>
</dbReference>
<feature type="binding site" evidence="12">
    <location>
        <position position="315"/>
    </location>
    <ligand>
        <name>substrate</name>
    </ligand>
</feature>
<name>A0A8B6X0Q5_9BURK</name>
<keyword evidence="2 12" id="KW-0028">Amino-acid biosynthesis</keyword>
<dbReference type="RefSeq" id="WP_028309922.1">
    <property type="nucleotide sequence ID" value="NZ_AXWS01000002.1"/>
</dbReference>
<keyword evidence="3 12" id="KW-0210">Decarboxylase</keyword>
<dbReference type="Pfam" id="PF00278">
    <property type="entry name" value="Orn_DAP_Arg_deC"/>
    <property type="match status" value="1"/>
</dbReference>
<evidence type="ECO:0000259" key="15">
    <source>
        <dbReference type="Pfam" id="PF00278"/>
    </source>
</evidence>
<feature type="domain" description="Orn/DAP/Arg decarboxylase 2 N-terminal" evidence="16">
    <location>
        <begin position="35"/>
        <end position="282"/>
    </location>
</feature>
<dbReference type="FunFam" id="2.40.37.10:FF:000003">
    <property type="entry name" value="Diaminopimelate decarboxylase"/>
    <property type="match status" value="1"/>
</dbReference>
<comment type="cofactor">
    <cofactor evidence="1 12 13 14">
        <name>pyridoxal 5'-phosphate</name>
        <dbReference type="ChEBI" id="CHEBI:597326"/>
    </cofactor>
</comment>
<comment type="subunit">
    <text evidence="12">Homodimer.</text>
</comment>
<evidence type="ECO:0000256" key="13">
    <source>
        <dbReference type="PIRSR" id="PIRSR600183-50"/>
    </source>
</evidence>